<evidence type="ECO:0000313" key="1">
    <source>
        <dbReference type="EMBL" id="KAA8541224.1"/>
    </source>
</evidence>
<sequence>MNQCAYQQNAAAARGEMSGPSTSVSDSVLCPKPRRLGFLISSMNDHIRPSRWQINQQREICDSRAGTELLDIILTKGNYGADKSNIHVASSPPPFFCGSPPSRASNPVIQDVHFGGEKLRPPAPIRATSPSSAARRGGACARMKFGQTQAAVRIEGFDCLSRDGRISAVA</sequence>
<organism evidence="1 2">
    <name type="scientific">Nyssa sinensis</name>
    <dbReference type="NCBI Taxonomy" id="561372"/>
    <lineage>
        <taxon>Eukaryota</taxon>
        <taxon>Viridiplantae</taxon>
        <taxon>Streptophyta</taxon>
        <taxon>Embryophyta</taxon>
        <taxon>Tracheophyta</taxon>
        <taxon>Spermatophyta</taxon>
        <taxon>Magnoliopsida</taxon>
        <taxon>eudicotyledons</taxon>
        <taxon>Gunneridae</taxon>
        <taxon>Pentapetalae</taxon>
        <taxon>asterids</taxon>
        <taxon>Cornales</taxon>
        <taxon>Nyssaceae</taxon>
        <taxon>Nyssa</taxon>
    </lineage>
</organism>
<dbReference type="AlphaFoldDB" id="A0A5J5BER7"/>
<dbReference type="OrthoDB" id="902328at2759"/>
<dbReference type="PANTHER" id="PTHR33384:SF22">
    <property type="match status" value="1"/>
</dbReference>
<keyword evidence="2" id="KW-1185">Reference proteome</keyword>
<name>A0A5J5BER7_9ASTE</name>
<gene>
    <name evidence="1" type="ORF">F0562_025169</name>
</gene>
<proteinExistence type="predicted"/>
<dbReference type="EMBL" id="CM018036">
    <property type="protein sequence ID" value="KAA8541224.1"/>
    <property type="molecule type" value="Genomic_DNA"/>
</dbReference>
<protein>
    <submittedName>
        <fullName evidence="1">Uncharacterized protein</fullName>
    </submittedName>
</protein>
<accession>A0A5J5BER7</accession>
<dbReference type="Proteomes" id="UP000325577">
    <property type="component" value="Linkage Group LG13"/>
</dbReference>
<evidence type="ECO:0000313" key="2">
    <source>
        <dbReference type="Proteomes" id="UP000325577"/>
    </source>
</evidence>
<dbReference type="PANTHER" id="PTHR33384">
    <property type="entry name" value="EXPRESSED PROTEIN"/>
    <property type="match status" value="1"/>
</dbReference>
<reference evidence="1 2" key="1">
    <citation type="submission" date="2019-09" db="EMBL/GenBank/DDBJ databases">
        <title>A chromosome-level genome assembly of the Chinese tupelo Nyssa sinensis.</title>
        <authorList>
            <person name="Yang X."/>
            <person name="Kang M."/>
            <person name="Yang Y."/>
            <person name="Xiong H."/>
            <person name="Wang M."/>
            <person name="Zhang Z."/>
            <person name="Wang Z."/>
            <person name="Wu H."/>
            <person name="Ma T."/>
            <person name="Liu J."/>
            <person name="Xi Z."/>
        </authorList>
    </citation>
    <scope>NUCLEOTIDE SEQUENCE [LARGE SCALE GENOMIC DNA]</scope>
    <source>
        <strain evidence="1">J267</strain>
        <tissue evidence="1">Leaf</tissue>
    </source>
</reference>